<name>A0A1I5R0B4_9BACT</name>
<dbReference type="InterPro" id="IPR008551">
    <property type="entry name" value="TANGO2"/>
</dbReference>
<sequence length="237" mass="28018">MCVLTYLPLDEKSFLLTSSRDEHKNRLKAIPPKPYLLNRKKVIFPQDVKAGGTWFATSSLTTLCLLNGAFENHIPKSHYRQSRGRIIPDFFQFKNVEDFLTGYNFYDLEPFTLIIISHENSLCISELRWTGEELFFAEKNCNKPYIWSSATLYSAEMIHQREEWFENWLNLQQQPYQKDEILDFHLQGGIGDGQNDLRLNRETHATQTIIQIEKYEFASNIRYYDLENEQLLNYKVL</sequence>
<dbReference type="EMBL" id="FOXH01000003">
    <property type="protein sequence ID" value="SFP51496.1"/>
    <property type="molecule type" value="Genomic_DNA"/>
</dbReference>
<dbReference type="RefSeq" id="WP_177219327.1">
    <property type="nucleotide sequence ID" value="NZ_FOXH01000003.1"/>
</dbReference>
<dbReference type="Pfam" id="PF05742">
    <property type="entry name" value="TANGO2"/>
    <property type="match status" value="1"/>
</dbReference>
<organism evidence="1 2">
    <name type="scientific">Pseudarcicella hirudinis</name>
    <dbReference type="NCBI Taxonomy" id="1079859"/>
    <lineage>
        <taxon>Bacteria</taxon>
        <taxon>Pseudomonadati</taxon>
        <taxon>Bacteroidota</taxon>
        <taxon>Cytophagia</taxon>
        <taxon>Cytophagales</taxon>
        <taxon>Flectobacillaceae</taxon>
        <taxon>Pseudarcicella</taxon>
    </lineage>
</organism>
<protein>
    <submittedName>
        <fullName evidence="1">Transport and Golgi organisation 2</fullName>
    </submittedName>
</protein>
<accession>A0A1I5R0B4</accession>
<reference evidence="1 2" key="1">
    <citation type="submission" date="2016-10" db="EMBL/GenBank/DDBJ databases">
        <authorList>
            <person name="de Groot N.N."/>
        </authorList>
    </citation>
    <scope>NUCLEOTIDE SEQUENCE [LARGE SCALE GENOMIC DNA]</scope>
    <source>
        <strain evidence="2">E92,LMG 26720,CCM 7988</strain>
    </source>
</reference>
<evidence type="ECO:0000313" key="1">
    <source>
        <dbReference type="EMBL" id="SFP51496.1"/>
    </source>
</evidence>
<dbReference type="STRING" id="1079859.SAMN04515674_103439"/>
<gene>
    <name evidence="1" type="ORF">SAMN04515674_103439</name>
</gene>
<keyword evidence="2" id="KW-1185">Reference proteome</keyword>
<proteinExistence type="predicted"/>
<evidence type="ECO:0000313" key="2">
    <source>
        <dbReference type="Proteomes" id="UP000199306"/>
    </source>
</evidence>
<dbReference type="Proteomes" id="UP000199306">
    <property type="component" value="Unassembled WGS sequence"/>
</dbReference>
<dbReference type="AlphaFoldDB" id="A0A1I5R0B4"/>